<evidence type="ECO:0000313" key="4">
    <source>
        <dbReference type="EMBL" id="MBD3108046.1"/>
    </source>
</evidence>
<dbReference type="PANTHER" id="PTHR37810:SF9">
    <property type="entry name" value="MEMBRANE PROTEIN"/>
    <property type="match status" value="1"/>
</dbReference>
<keyword evidence="5" id="KW-1185">Reference proteome</keyword>
<dbReference type="Pfam" id="PF19124">
    <property type="entry name" value="DUF5808"/>
    <property type="match status" value="1"/>
</dbReference>
<sequence>MTFFIFAAIIICLTGLQMIVPYLVKKTIVFGVVIPEEHLKDEKLLSYKKRYSSLLFVFTLVVFIPYVLWFYMKTPAEDLVVLVGMFIQFAVIFLGIVLYFNFHVQIKKRKSEKGWGADFKQVKVTDLSVRSADAVLPWYIFVLPMIVTIGLIIYTSFQYHLLPDQIPTHWGVNGKPDAFTDKNPFTAISLLLVTLVMQLMFLGINEGKRNSGIKLSPSSLDASRNRQLTLRKNTSIFMLFTSVAVTILMSFLQLATIHGNLVGDTVMMIVPMIFLFIILLGVILLAVKVGKSNTQIEGHSGGQIADYESDAYWKGGLFYFNRNDPSIFVEKRFGVGWTLNFANPIGYVICIGPIVLILLITIFL</sequence>
<dbReference type="GO" id="GO:0009636">
    <property type="term" value="P:response to toxic substance"/>
    <property type="evidence" value="ECO:0007669"/>
    <property type="project" value="TreeGrafter"/>
</dbReference>
<evidence type="ECO:0000259" key="3">
    <source>
        <dbReference type="Pfam" id="PF19124"/>
    </source>
</evidence>
<protein>
    <submittedName>
        <fullName evidence="4">DUF1648 domain-containing protein</fullName>
    </submittedName>
</protein>
<dbReference type="InterPro" id="IPR012867">
    <property type="entry name" value="DUF1648"/>
</dbReference>
<feature type="transmembrane region" description="Helical" evidence="1">
    <location>
        <begin position="78"/>
        <end position="100"/>
    </location>
</feature>
<reference evidence="4" key="1">
    <citation type="submission" date="2020-09" db="EMBL/GenBank/DDBJ databases">
        <title>Bacillus faecalis sp. nov., a moderately halophilic bacterium isolated from cow faeces.</title>
        <authorList>
            <person name="Jiang L."/>
            <person name="Lee J."/>
        </authorList>
    </citation>
    <scope>NUCLEOTIDE SEQUENCE</scope>
    <source>
        <strain evidence="4">AGMB 02131</strain>
    </source>
</reference>
<comment type="caution">
    <text evidence="4">The sequence shown here is derived from an EMBL/GenBank/DDBJ whole genome shotgun (WGS) entry which is preliminary data.</text>
</comment>
<dbReference type="RefSeq" id="WP_190997582.1">
    <property type="nucleotide sequence ID" value="NZ_JACXSI010000012.1"/>
</dbReference>
<feature type="transmembrane region" description="Helical" evidence="1">
    <location>
        <begin position="185"/>
        <end position="204"/>
    </location>
</feature>
<evidence type="ECO:0000313" key="5">
    <source>
        <dbReference type="Proteomes" id="UP000602076"/>
    </source>
</evidence>
<keyword evidence="1" id="KW-0812">Transmembrane</keyword>
<keyword evidence="1" id="KW-1133">Transmembrane helix</keyword>
<keyword evidence="1" id="KW-0472">Membrane</keyword>
<proteinExistence type="predicted"/>
<evidence type="ECO:0000256" key="1">
    <source>
        <dbReference type="SAM" id="Phobius"/>
    </source>
</evidence>
<evidence type="ECO:0000259" key="2">
    <source>
        <dbReference type="Pfam" id="PF07853"/>
    </source>
</evidence>
<feature type="transmembrane region" description="Helical" evidence="1">
    <location>
        <begin position="236"/>
        <end position="254"/>
    </location>
</feature>
<dbReference type="Proteomes" id="UP000602076">
    <property type="component" value="Unassembled WGS sequence"/>
</dbReference>
<organism evidence="4 5">
    <name type="scientific">Peribacillus faecalis</name>
    <dbReference type="NCBI Taxonomy" id="2772559"/>
    <lineage>
        <taxon>Bacteria</taxon>
        <taxon>Bacillati</taxon>
        <taxon>Bacillota</taxon>
        <taxon>Bacilli</taxon>
        <taxon>Bacillales</taxon>
        <taxon>Bacillaceae</taxon>
        <taxon>Peribacillus</taxon>
    </lineage>
</organism>
<gene>
    <name evidence="4" type="ORF">IEO70_06670</name>
</gene>
<dbReference type="AlphaFoldDB" id="A0A927CV47"/>
<feature type="domain" description="DUF5808" evidence="3">
    <location>
        <begin position="322"/>
        <end position="347"/>
    </location>
</feature>
<feature type="transmembrane region" description="Helical" evidence="1">
    <location>
        <begin position="6"/>
        <end position="24"/>
    </location>
</feature>
<feature type="transmembrane region" description="Helical" evidence="1">
    <location>
        <begin position="266"/>
        <end position="287"/>
    </location>
</feature>
<feature type="transmembrane region" description="Helical" evidence="1">
    <location>
        <begin position="53"/>
        <end position="72"/>
    </location>
</feature>
<dbReference type="Pfam" id="PF07853">
    <property type="entry name" value="DUF1648"/>
    <property type="match status" value="1"/>
</dbReference>
<accession>A0A927CV47</accession>
<feature type="transmembrane region" description="Helical" evidence="1">
    <location>
        <begin position="341"/>
        <end position="363"/>
    </location>
</feature>
<feature type="domain" description="DUF1648" evidence="2">
    <location>
        <begin position="147"/>
        <end position="192"/>
    </location>
</feature>
<feature type="transmembrane region" description="Helical" evidence="1">
    <location>
        <begin position="136"/>
        <end position="157"/>
    </location>
</feature>
<dbReference type="PANTHER" id="PTHR37810">
    <property type="entry name" value="IMMUNITY PROTEIN SDPI"/>
    <property type="match status" value="1"/>
</dbReference>
<dbReference type="EMBL" id="JACXSI010000012">
    <property type="protein sequence ID" value="MBD3108046.1"/>
    <property type="molecule type" value="Genomic_DNA"/>
</dbReference>
<name>A0A927CV47_9BACI</name>
<dbReference type="InterPro" id="IPR043831">
    <property type="entry name" value="DUF5808"/>
</dbReference>